<feature type="signal peptide" evidence="1">
    <location>
        <begin position="1"/>
        <end position="26"/>
    </location>
</feature>
<evidence type="ECO:0000313" key="3">
    <source>
        <dbReference type="Proteomes" id="UP001476798"/>
    </source>
</evidence>
<keyword evidence="1" id="KW-0732">Signal</keyword>
<dbReference type="EMBL" id="JAHRIO010014456">
    <property type="protein sequence ID" value="MEQ2163402.1"/>
    <property type="molecule type" value="Genomic_DNA"/>
</dbReference>
<evidence type="ECO:0000256" key="1">
    <source>
        <dbReference type="SAM" id="SignalP"/>
    </source>
</evidence>
<feature type="chain" id="PRO_5045610378" description="Secreted protein" evidence="1">
    <location>
        <begin position="27"/>
        <end position="76"/>
    </location>
</feature>
<reference evidence="2 3" key="1">
    <citation type="submission" date="2021-06" db="EMBL/GenBank/DDBJ databases">
        <authorList>
            <person name="Palmer J.M."/>
        </authorList>
    </citation>
    <scope>NUCLEOTIDE SEQUENCE [LARGE SCALE GENOMIC DNA]</scope>
    <source>
        <strain evidence="2 3">GA_2019</strain>
        <tissue evidence="2">Muscle</tissue>
    </source>
</reference>
<keyword evidence="3" id="KW-1185">Reference proteome</keyword>
<organism evidence="2 3">
    <name type="scientific">Goodea atripinnis</name>
    <dbReference type="NCBI Taxonomy" id="208336"/>
    <lineage>
        <taxon>Eukaryota</taxon>
        <taxon>Metazoa</taxon>
        <taxon>Chordata</taxon>
        <taxon>Craniata</taxon>
        <taxon>Vertebrata</taxon>
        <taxon>Euteleostomi</taxon>
        <taxon>Actinopterygii</taxon>
        <taxon>Neopterygii</taxon>
        <taxon>Teleostei</taxon>
        <taxon>Neoteleostei</taxon>
        <taxon>Acanthomorphata</taxon>
        <taxon>Ovalentaria</taxon>
        <taxon>Atherinomorphae</taxon>
        <taxon>Cyprinodontiformes</taxon>
        <taxon>Goodeidae</taxon>
        <taxon>Goodea</taxon>
    </lineage>
</organism>
<proteinExistence type="predicted"/>
<dbReference type="Proteomes" id="UP001476798">
    <property type="component" value="Unassembled WGS sequence"/>
</dbReference>
<name>A0ABV0MWG8_9TELE</name>
<sequence>MRMEEASCNRWRICSATLLGIRFCLCIDASTQSAPCHGGPLPSPAFPSSSLLIPSSCSDSPCFTAAGEGHEKGEEE</sequence>
<protein>
    <recommendedName>
        <fullName evidence="4">Secreted protein</fullName>
    </recommendedName>
</protein>
<comment type="caution">
    <text evidence="2">The sequence shown here is derived from an EMBL/GenBank/DDBJ whole genome shotgun (WGS) entry which is preliminary data.</text>
</comment>
<evidence type="ECO:0008006" key="4">
    <source>
        <dbReference type="Google" id="ProtNLM"/>
    </source>
</evidence>
<gene>
    <name evidence="2" type="ORF">GOODEAATRI_029684</name>
</gene>
<accession>A0ABV0MWG8</accession>
<evidence type="ECO:0000313" key="2">
    <source>
        <dbReference type="EMBL" id="MEQ2163402.1"/>
    </source>
</evidence>